<dbReference type="SUPFAM" id="SSF54611">
    <property type="entry name" value="SecB-like"/>
    <property type="match status" value="1"/>
</dbReference>
<accession>A0A1Q2D7L0</accession>
<dbReference type="Gene3D" id="3.10.420.10">
    <property type="entry name" value="SecB-like"/>
    <property type="match status" value="1"/>
</dbReference>
<dbReference type="STRING" id="633807.BW732_08800"/>
<dbReference type="OrthoDB" id="2226139at2"/>
<dbReference type="InterPro" id="IPR009530">
    <property type="entry name" value="DUF1149"/>
</dbReference>
<sequence>MELIRQQEFVQAFGYEALPKEHSEETAINVSLNPFEITEEMDIDPESNSILGLRVEFKIVLEKAIVSGDVAQFVQLVGRKVDKIEDFSAEEVDELVHPLFNLIERMTYEITEIALDQPGIQLNFSQG</sequence>
<reference evidence="1 2" key="1">
    <citation type="journal article" date="2010" name="Int. J. Syst. Evol. Microbiol.">
        <title>Vagococcus penaei sp. nov., isolated from spoilage microbiota of cooked shrimp (Penaeus vannamei).</title>
        <authorList>
            <person name="Jaffres E."/>
            <person name="Prevost H."/>
            <person name="Rossero A."/>
            <person name="Joffraud J.J."/>
            <person name="Dousset X."/>
        </authorList>
    </citation>
    <scope>NUCLEOTIDE SEQUENCE [LARGE SCALE GENOMIC DNA]</scope>
    <source>
        <strain evidence="1 2">CD276</strain>
    </source>
</reference>
<dbReference type="PIRSF" id="PIRSF031568">
    <property type="entry name" value="UCP031568"/>
    <property type="match status" value="1"/>
</dbReference>
<dbReference type="Proteomes" id="UP000188246">
    <property type="component" value="Chromosome"/>
</dbReference>
<dbReference type="KEGG" id="vpi:BW732_08800"/>
<gene>
    <name evidence="1" type="ORF">BW732_08800</name>
</gene>
<dbReference type="InterPro" id="IPR035958">
    <property type="entry name" value="SecB-like_sf"/>
</dbReference>
<organism evidence="1 2">
    <name type="scientific">Vagococcus penaei</name>
    <dbReference type="NCBI Taxonomy" id="633807"/>
    <lineage>
        <taxon>Bacteria</taxon>
        <taxon>Bacillati</taxon>
        <taxon>Bacillota</taxon>
        <taxon>Bacilli</taxon>
        <taxon>Lactobacillales</taxon>
        <taxon>Enterococcaceae</taxon>
        <taxon>Vagococcus</taxon>
    </lineage>
</organism>
<dbReference type="RefSeq" id="WP_077276386.1">
    <property type="nucleotide sequence ID" value="NZ_CP019609.1"/>
</dbReference>
<protein>
    <submittedName>
        <fullName evidence="1">Uncharacterized protein</fullName>
    </submittedName>
</protein>
<evidence type="ECO:0000313" key="2">
    <source>
        <dbReference type="Proteomes" id="UP000188246"/>
    </source>
</evidence>
<name>A0A1Q2D7L0_9ENTE</name>
<evidence type="ECO:0000313" key="1">
    <source>
        <dbReference type="EMBL" id="AQP54310.1"/>
    </source>
</evidence>
<keyword evidence="2" id="KW-1185">Reference proteome</keyword>
<dbReference type="AlphaFoldDB" id="A0A1Q2D7L0"/>
<dbReference type="Pfam" id="PF06619">
    <property type="entry name" value="DUF1149"/>
    <property type="match status" value="1"/>
</dbReference>
<proteinExistence type="predicted"/>
<dbReference type="EMBL" id="CP019609">
    <property type="protein sequence ID" value="AQP54310.1"/>
    <property type="molecule type" value="Genomic_DNA"/>
</dbReference>